<evidence type="ECO:0000313" key="2">
    <source>
        <dbReference type="EMBL" id="MDI6099954.1"/>
    </source>
</evidence>
<feature type="compositionally biased region" description="Low complexity" evidence="1">
    <location>
        <begin position="14"/>
        <end position="23"/>
    </location>
</feature>
<name>A0ABT6WJP9_9ACTN</name>
<organism evidence="2 3">
    <name type="scientific">Actinoplanes sandaracinus</name>
    <dbReference type="NCBI Taxonomy" id="3045177"/>
    <lineage>
        <taxon>Bacteria</taxon>
        <taxon>Bacillati</taxon>
        <taxon>Actinomycetota</taxon>
        <taxon>Actinomycetes</taxon>
        <taxon>Micromonosporales</taxon>
        <taxon>Micromonosporaceae</taxon>
        <taxon>Actinoplanes</taxon>
    </lineage>
</organism>
<evidence type="ECO:0008006" key="4">
    <source>
        <dbReference type="Google" id="ProtNLM"/>
    </source>
</evidence>
<feature type="region of interest" description="Disordered" evidence="1">
    <location>
        <begin position="1"/>
        <end position="23"/>
    </location>
</feature>
<dbReference type="EMBL" id="JASCTH010000009">
    <property type="protein sequence ID" value="MDI6099954.1"/>
    <property type="molecule type" value="Genomic_DNA"/>
</dbReference>
<evidence type="ECO:0000313" key="3">
    <source>
        <dbReference type="Proteomes" id="UP001241758"/>
    </source>
</evidence>
<proteinExistence type="predicted"/>
<keyword evidence="3" id="KW-1185">Reference proteome</keyword>
<accession>A0ABT6WJP9</accession>
<dbReference type="Proteomes" id="UP001241758">
    <property type="component" value="Unassembled WGS sequence"/>
</dbReference>
<gene>
    <name evidence="2" type="ORF">QLQ12_15240</name>
</gene>
<reference evidence="2 3" key="1">
    <citation type="submission" date="2023-05" db="EMBL/GenBank/DDBJ databases">
        <title>Actinoplanes sp. NEAU-A12 genome sequencing.</title>
        <authorList>
            <person name="Wang Z.-S."/>
        </authorList>
    </citation>
    <scope>NUCLEOTIDE SEQUENCE [LARGE SCALE GENOMIC DNA]</scope>
    <source>
        <strain evidence="2 3">NEAU-A12</strain>
    </source>
</reference>
<sequence>MTDRLPVDPASLEGIAGAGAPAASGADTPIFNELLARHTLDATGLAAGLGAAAARVVQGGQTYADEDLSRVRDVSGGR</sequence>
<protein>
    <recommendedName>
        <fullName evidence="4">ESX-1 secretion-associated protein</fullName>
    </recommendedName>
</protein>
<dbReference type="RefSeq" id="WP_282760458.1">
    <property type="nucleotide sequence ID" value="NZ_JASCTH010000009.1"/>
</dbReference>
<comment type="caution">
    <text evidence="2">The sequence shown here is derived from an EMBL/GenBank/DDBJ whole genome shotgun (WGS) entry which is preliminary data.</text>
</comment>
<evidence type="ECO:0000256" key="1">
    <source>
        <dbReference type="SAM" id="MobiDB-lite"/>
    </source>
</evidence>